<keyword evidence="2" id="KW-0472">Membrane</keyword>
<accession>A0A0N0P4Z9</accession>
<dbReference type="OMA" id="RERTEWK"/>
<feature type="compositionally biased region" description="Low complexity" evidence="1">
    <location>
        <begin position="222"/>
        <end position="236"/>
    </location>
</feature>
<feature type="transmembrane region" description="Helical" evidence="2">
    <location>
        <begin position="328"/>
        <end position="350"/>
    </location>
</feature>
<evidence type="ECO:0000256" key="1">
    <source>
        <dbReference type="SAM" id="MobiDB-lite"/>
    </source>
</evidence>
<keyword evidence="2" id="KW-0812">Transmembrane</keyword>
<evidence type="ECO:0000256" key="2">
    <source>
        <dbReference type="SAM" id="Phobius"/>
    </source>
</evidence>
<dbReference type="VEuPathDB" id="TriTrypDB:Lsey_0188_0020"/>
<feature type="compositionally biased region" description="Low complexity" evidence="1">
    <location>
        <begin position="77"/>
        <end position="90"/>
    </location>
</feature>
<dbReference type="Proteomes" id="UP000038009">
    <property type="component" value="Unassembled WGS sequence"/>
</dbReference>
<proteinExistence type="predicted"/>
<feature type="compositionally biased region" description="Basic residues" evidence="1">
    <location>
        <begin position="387"/>
        <end position="399"/>
    </location>
</feature>
<comment type="caution">
    <text evidence="3">The sequence shown here is derived from an EMBL/GenBank/DDBJ whole genome shotgun (WGS) entry which is preliminary data.</text>
</comment>
<dbReference type="OrthoDB" id="264739at2759"/>
<feature type="region of interest" description="Disordered" evidence="1">
    <location>
        <begin position="197"/>
        <end position="272"/>
    </location>
</feature>
<evidence type="ECO:0000313" key="4">
    <source>
        <dbReference type="Proteomes" id="UP000038009"/>
    </source>
</evidence>
<sequence length="399" mass="42879">MPAPPLLLSRGGALLLPMASPSRSQHRATAHAVRRIGAAATTVMCEGGWRGFTAHPSCHQQSRAFTLTPTAGRDQATSPGGSSSDPTPTSAEQLFARAFGSQSAAVTSVDRASHHRHADALFSNPFGAGAVQASRQHHQVGVLQTSRTPHLPAFASAPTPTKQAKGRRAGTSPGKSSSVGRWSGLWALLARGRYAGVPTAARRPRPDPRRDESSHGELGGDAAALQSSAASPSSPSNVRTHAALQFPHHAQASAAAAAGPPQASGDLPPSPPSPALQRYWHSYRLWQSIHRHVQQEGSILEAHRAQMRQIKAAQRSELQTQLRSTTRWTVIVVMPLLSVLWLLIFLDSVLYRTEVLHLQFANYDAALAALDEAAERERERTEWKGRSGGRPKKKNVRVE</sequence>
<feature type="region of interest" description="Disordered" evidence="1">
    <location>
        <begin position="132"/>
        <end position="179"/>
    </location>
</feature>
<gene>
    <name evidence="3" type="ORF">ABL78_5507</name>
</gene>
<dbReference type="EMBL" id="LJSK01000188">
    <property type="protein sequence ID" value="KPI85417.1"/>
    <property type="molecule type" value="Genomic_DNA"/>
</dbReference>
<organism evidence="3 4">
    <name type="scientific">Leptomonas seymouri</name>
    <dbReference type="NCBI Taxonomy" id="5684"/>
    <lineage>
        <taxon>Eukaryota</taxon>
        <taxon>Discoba</taxon>
        <taxon>Euglenozoa</taxon>
        <taxon>Kinetoplastea</taxon>
        <taxon>Metakinetoplastina</taxon>
        <taxon>Trypanosomatida</taxon>
        <taxon>Trypanosomatidae</taxon>
        <taxon>Leishmaniinae</taxon>
        <taxon>Leptomonas</taxon>
    </lineage>
</organism>
<feature type="compositionally biased region" description="Basic and acidic residues" evidence="1">
    <location>
        <begin position="204"/>
        <end position="215"/>
    </location>
</feature>
<protein>
    <recommendedName>
        <fullName evidence="5">Transmembrane protein</fullName>
    </recommendedName>
</protein>
<keyword evidence="2" id="KW-1133">Transmembrane helix</keyword>
<keyword evidence="4" id="KW-1185">Reference proteome</keyword>
<feature type="compositionally biased region" description="Low complexity" evidence="1">
    <location>
        <begin position="250"/>
        <end position="265"/>
    </location>
</feature>
<reference evidence="3 4" key="1">
    <citation type="journal article" date="2015" name="PLoS Pathog.">
        <title>Leptomonas seymouri: Adaptations to the Dixenous Life Cycle Analyzed by Genome Sequencing, Transcriptome Profiling and Co-infection with Leishmania donovani.</title>
        <authorList>
            <person name="Kraeva N."/>
            <person name="Butenko A."/>
            <person name="Hlavacova J."/>
            <person name="Kostygov A."/>
            <person name="Myskova J."/>
            <person name="Grybchuk D."/>
            <person name="Lestinova T."/>
            <person name="Votypka J."/>
            <person name="Volf P."/>
            <person name="Opperdoes F."/>
            <person name="Flegontov P."/>
            <person name="Lukes J."/>
            <person name="Yurchenko V."/>
        </authorList>
    </citation>
    <scope>NUCLEOTIDE SEQUENCE [LARGE SCALE GENOMIC DNA]</scope>
    <source>
        <strain evidence="3 4">ATCC 30220</strain>
    </source>
</reference>
<feature type="region of interest" description="Disordered" evidence="1">
    <location>
        <begin position="378"/>
        <end position="399"/>
    </location>
</feature>
<dbReference type="AlphaFoldDB" id="A0A0N0P4Z9"/>
<evidence type="ECO:0000313" key="3">
    <source>
        <dbReference type="EMBL" id="KPI85417.1"/>
    </source>
</evidence>
<evidence type="ECO:0008006" key="5">
    <source>
        <dbReference type="Google" id="ProtNLM"/>
    </source>
</evidence>
<name>A0A0N0P4Z9_LEPSE</name>
<feature type="region of interest" description="Disordered" evidence="1">
    <location>
        <begin position="70"/>
        <end position="90"/>
    </location>
</feature>